<keyword evidence="14" id="KW-1185">Reference proteome</keyword>
<name>A0AAJ0BHG5_9PEZI</name>
<dbReference type="Gene3D" id="2.60.120.10">
    <property type="entry name" value="Jelly Rolls"/>
    <property type="match status" value="1"/>
</dbReference>
<keyword evidence="6" id="KW-0223">Dioxygenase</keyword>
<dbReference type="Pfam" id="PF20510">
    <property type="entry name" value="HgmA_N"/>
    <property type="match status" value="1"/>
</dbReference>
<feature type="binding site" evidence="9">
    <location>
        <position position="380"/>
    </location>
    <ligand>
        <name>Fe cation</name>
        <dbReference type="ChEBI" id="CHEBI:24875"/>
    </ligand>
</feature>
<evidence type="ECO:0000256" key="8">
    <source>
        <dbReference type="ARBA" id="ARBA00023004"/>
    </source>
</evidence>
<dbReference type="EC" id="1.13.11.5" evidence="4"/>
<evidence type="ECO:0000256" key="10">
    <source>
        <dbReference type="SAM" id="MobiDB-lite"/>
    </source>
</evidence>
<accession>A0AAJ0BHG5</accession>
<dbReference type="GO" id="GO:0004411">
    <property type="term" value="F:homogentisate 1,2-dioxygenase activity"/>
    <property type="evidence" value="ECO:0007669"/>
    <property type="project" value="UniProtKB-EC"/>
</dbReference>
<dbReference type="GO" id="GO:0005737">
    <property type="term" value="C:cytoplasm"/>
    <property type="evidence" value="ECO:0007669"/>
    <property type="project" value="TreeGrafter"/>
</dbReference>
<keyword evidence="5 9" id="KW-0479">Metal-binding</keyword>
<feature type="binding site" evidence="9">
    <location>
        <position position="410"/>
    </location>
    <ligand>
        <name>homogentisate</name>
        <dbReference type="ChEBI" id="CHEBI:16169"/>
    </ligand>
</feature>
<dbReference type="Pfam" id="PF04209">
    <property type="entry name" value="HgmA_C"/>
    <property type="match status" value="1"/>
</dbReference>
<evidence type="ECO:0000256" key="2">
    <source>
        <dbReference type="ARBA" id="ARBA00004704"/>
    </source>
</evidence>
<reference evidence="13" key="1">
    <citation type="submission" date="2023-06" db="EMBL/GenBank/DDBJ databases">
        <title>Genome-scale phylogeny and comparative genomics of the fungal order Sordariales.</title>
        <authorList>
            <consortium name="Lawrence Berkeley National Laboratory"/>
            <person name="Hensen N."/>
            <person name="Bonometti L."/>
            <person name="Westerberg I."/>
            <person name="Brannstrom I.O."/>
            <person name="Guillou S."/>
            <person name="Cros-Aarteil S."/>
            <person name="Calhoun S."/>
            <person name="Haridas S."/>
            <person name="Kuo A."/>
            <person name="Mondo S."/>
            <person name="Pangilinan J."/>
            <person name="Riley R."/>
            <person name="Labutti K."/>
            <person name="Andreopoulos B."/>
            <person name="Lipzen A."/>
            <person name="Chen C."/>
            <person name="Yanf M."/>
            <person name="Daum C."/>
            <person name="Ng V."/>
            <person name="Clum A."/>
            <person name="Steindorff A."/>
            <person name="Ohm R."/>
            <person name="Martin F."/>
            <person name="Silar P."/>
            <person name="Natvig D."/>
            <person name="Lalanne C."/>
            <person name="Gautier V."/>
            <person name="Ament-Velasquez S.L."/>
            <person name="Kruys A."/>
            <person name="Hutchinson M.I."/>
            <person name="Powell A.J."/>
            <person name="Barry K."/>
            <person name="Miller A.N."/>
            <person name="Grigoriev I.V."/>
            <person name="Debuchy R."/>
            <person name="Gladieux P."/>
            <person name="Thoren M.H."/>
            <person name="Johannesson H."/>
        </authorList>
    </citation>
    <scope>NUCLEOTIDE SEQUENCE</scope>
    <source>
        <strain evidence="13">PSN4</strain>
    </source>
</reference>
<dbReference type="EMBL" id="MU839829">
    <property type="protein sequence ID" value="KAK1758311.1"/>
    <property type="molecule type" value="Genomic_DNA"/>
</dbReference>
<dbReference type="GO" id="GO:0046872">
    <property type="term" value="F:metal ion binding"/>
    <property type="evidence" value="ECO:0007669"/>
    <property type="project" value="UniProtKB-KW"/>
</dbReference>
<evidence type="ECO:0000313" key="13">
    <source>
        <dbReference type="EMBL" id="KAK1758311.1"/>
    </source>
</evidence>
<evidence type="ECO:0000256" key="5">
    <source>
        <dbReference type="ARBA" id="ARBA00022723"/>
    </source>
</evidence>
<keyword evidence="8 9" id="KW-0408">Iron</keyword>
<evidence type="ECO:0000313" key="14">
    <source>
        <dbReference type="Proteomes" id="UP001239445"/>
    </source>
</evidence>
<dbReference type="InterPro" id="IPR005708">
    <property type="entry name" value="Homogentis_dOase"/>
</dbReference>
<evidence type="ECO:0000256" key="6">
    <source>
        <dbReference type="ARBA" id="ARBA00022964"/>
    </source>
</evidence>
<sequence>MTTGATGGLVTEPTVTDPYRYQLGFGNHHASEAIPGALPGYGTNLPQKHKYGLYAEHLNGTSFISSRESVSNVWLYRERPAAPHGPVRPVQHESESSFLPTNQAVSFTPLPHTWGPLPPPQPSPRSAPEQAEAGVGFVEGLKTIGGNGDATLREGLAVHQYTFTCDMHRRAFVNHDGELLLIPQSGTLDIKTELGSLRVSPGMIAVLPVGIRYSVSIVASETSGDQKRASGYALEIFGTRFALPELGVLGANGLAHVRDFEYPVAAFDFEPPATTSPAAGGPWEITVKLSGRFFSYTQPHTPFDVVAWHGRHAPYRYDLARFTHLTSNADQLDPTAFCVLTAPSKWPGVSAVDFCVFGEKWLVSKDTLRIPYYHRTMATELCGVIHGAYGGSIRRLEPGGLSFEQSFMPHGETYEAYRGDVDEAAGSRGPVTVAKDYLGFMFHVSAPLGLTKWATQYHPDIRFERPGLWDSFRSHLLDHVEDINEHLSRAGMAAFVESATATLTPPASPRGAAVESGDGKVPESRDIIAS</sequence>
<evidence type="ECO:0000256" key="9">
    <source>
        <dbReference type="PIRSR" id="PIRSR605708-2"/>
    </source>
</evidence>
<evidence type="ECO:0000256" key="4">
    <source>
        <dbReference type="ARBA" id="ARBA00013127"/>
    </source>
</evidence>
<feature type="compositionally biased region" description="Basic and acidic residues" evidence="10">
    <location>
        <begin position="517"/>
        <end position="530"/>
    </location>
</feature>
<dbReference type="SUPFAM" id="SSF51182">
    <property type="entry name" value="RmlC-like cupins"/>
    <property type="match status" value="1"/>
</dbReference>
<feature type="binding site" evidence="9">
    <location>
        <position position="374"/>
    </location>
    <ligand>
        <name>Fe cation</name>
        <dbReference type="ChEBI" id="CHEBI:24875"/>
    </ligand>
</feature>
<comment type="similarity">
    <text evidence="3">Belongs to the homogentisate dioxygenase family.</text>
</comment>
<organism evidence="13 14">
    <name type="scientific">Echria macrotheca</name>
    <dbReference type="NCBI Taxonomy" id="438768"/>
    <lineage>
        <taxon>Eukaryota</taxon>
        <taxon>Fungi</taxon>
        <taxon>Dikarya</taxon>
        <taxon>Ascomycota</taxon>
        <taxon>Pezizomycotina</taxon>
        <taxon>Sordariomycetes</taxon>
        <taxon>Sordariomycetidae</taxon>
        <taxon>Sordariales</taxon>
        <taxon>Schizotheciaceae</taxon>
        <taxon>Echria</taxon>
    </lineage>
</organism>
<dbReference type="AlphaFoldDB" id="A0AAJ0BHG5"/>
<feature type="binding site" evidence="9">
    <location>
        <position position="389"/>
    </location>
    <ligand>
        <name>homogentisate</name>
        <dbReference type="ChEBI" id="CHEBI:16169"/>
    </ligand>
</feature>
<dbReference type="PANTHER" id="PTHR11056">
    <property type="entry name" value="HOMOGENTISATE 1,2-DIOXYGENASE"/>
    <property type="match status" value="1"/>
</dbReference>
<gene>
    <name evidence="13" type="ORF">QBC47DRAFT_421050</name>
</gene>
<evidence type="ECO:0000259" key="12">
    <source>
        <dbReference type="Pfam" id="PF20510"/>
    </source>
</evidence>
<dbReference type="InterPro" id="IPR046451">
    <property type="entry name" value="HgmA_C"/>
</dbReference>
<evidence type="ECO:0000256" key="7">
    <source>
        <dbReference type="ARBA" id="ARBA00023002"/>
    </source>
</evidence>
<feature type="domain" description="Homogentisate 1,2-dioxygenase N-terminal" evidence="12">
    <location>
        <begin position="20"/>
        <end position="319"/>
    </location>
</feature>
<evidence type="ECO:0000256" key="1">
    <source>
        <dbReference type="ARBA" id="ARBA00001962"/>
    </source>
</evidence>
<dbReference type="InterPro" id="IPR046452">
    <property type="entry name" value="HgmA_N"/>
</dbReference>
<comment type="caution">
    <text evidence="13">The sequence shown here is derived from an EMBL/GenBank/DDBJ whole genome shotgun (WGS) entry which is preliminary data.</text>
</comment>
<evidence type="ECO:0000256" key="3">
    <source>
        <dbReference type="ARBA" id="ARBA00007757"/>
    </source>
</evidence>
<evidence type="ECO:0000259" key="11">
    <source>
        <dbReference type="Pfam" id="PF04209"/>
    </source>
</evidence>
<dbReference type="GO" id="GO:0006559">
    <property type="term" value="P:L-phenylalanine catabolic process"/>
    <property type="evidence" value="ECO:0007669"/>
    <property type="project" value="InterPro"/>
</dbReference>
<proteinExistence type="inferred from homology"/>
<feature type="region of interest" description="Disordered" evidence="10">
    <location>
        <begin position="503"/>
        <end position="530"/>
    </location>
</feature>
<protein>
    <recommendedName>
        <fullName evidence="4">homogentisate 1,2-dioxygenase</fullName>
        <ecNumber evidence="4">1.13.11.5</ecNumber>
    </recommendedName>
</protein>
<dbReference type="InterPro" id="IPR011051">
    <property type="entry name" value="RmlC_Cupin_sf"/>
</dbReference>
<dbReference type="GO" id="GO:0006570">
    <property type="term" value="P:tyrosine metabolic process"/>
    <property type="evidence" value="ECO:0007669"/>
    <property type="project" value="InterPro"/>
</dbReference>
<keyword evidence="7" id="KW-0560">Oxidoreductase</keyword>
<feature type="domain" description="Homogentisate 1,2-dioxygenase C-terminal" evidence="11">
    <location>
        <begin position="328"/>
        <end position="475"/>
    </location>
</feature>
<dbReference type="PANTHER" id="PTHR11056:SF0">
    <property type="entry name" value="HOMOGENTISATE 1,2-DIOXYGENASE"/>
    <property type="match status" value="1"/>
</dbReference>
<dbReference type="Proteomes" id="UP001239445">
    <property type="component" value="Unassembled WGS sequence"/>
</dbReference>
<comment type="cofactor">
    <cofactor evidence="1 9">
        <name>Fe cation</name>
        <dbReference type="ChEBI" id="CHEBI:24875"/>
    </cofactor>
</comment>
<comment type="pathway">
    <text evidence="2">Amino-acid degradation; L-phenylalanine degradation; acetoacetate and fumarate from L-phenylalanine: step 4/6.</text>
</comment>
<feature type="binding site" evidence="9">
    <location>
        <position position="410"/>
    </location>
    <ligand>
        <name>Fe cation</name>
        <dbReference type="ChEBI" id="CHEBI:24875"/>
    </ligand>
</feature>
<dbReference type="InterPro" id="IPR014710">
    <property type="entry name" value="RmlC-like_jellyroll"/>
</dbReference>